<evidence type="ECO:0000313" key="2">
    <source>
        <dbReference type="EMBL" id="XAH73035.1"/>
    </source>
</evidence>
<proteinExistence type="predicted"/>
<dbReference type="RefSeq" id="WP_342756644.1">
    <property type="nucleotide sequence ID" value="NZ_CP146256.1"/>
</dbReference>
<dbReference type="Gene3D" id="1.10.30.50">
    <property type="match status" value="1"/>
</dbReference>
<dbReference type="EMBL" id="CP146256">
    <property type="protein sequence ID" value="XAH73035.1"/>
    <property type="molecule type" value="Genomic_DNA"/>
</dbReference>
<dbReference type="SMART" id="SM00507">
    <property type="entry name" value="HNHc"/>
    <property type="match status" value="1"/>
</dbReference>
<feature type="domain" description="HNH nuclease" evidence="1">
    <location>
        <begin position="6"/>
        <end position="55"/>
    </location>
</feature>
<dbReference type="Pfam" id="PF01844">
    <property type="entry name" value="HNH"/>
    <property type="match status" value="1"/>
</dbReference>
<dbReference type="CDD" id="cd00085">
    <property type="entry name" value="HNHc"/>
    <property type="match status" value="1"/>
</dbReference>
<dbReference type="GO" id="GO:0016787">
    <property type="term" value="F:hydrolase activity"/>
    <property type="evidence" value="ECO:0007669"/>
    <property type="project" value="UniProtKB-KW"/>
</dbReference>
<organism evidence="2 3">
    <name type="scientific">Kineothrix sedimenti</name>
    <dbReference type="NCBI Taxonomy" id="3123317"/>
    <lineage>
        <taxon>Bacteria</taxon>
        <taxon>Bacillati</taxon>
        <taxon>Bacillota</taxon>
        <taxon>Clostridia</taxon>
        <taxon>Lachnospirales</taxon>
        <taxon>Lachnospiraceae</taxon>
        <taxon>Kineothrix</taxon>
    </lineage>
</organism>
<dbReference type="Proteomes" id="UP001451571">
    <property type="component" value="Chromosome"/>
</dbReference>
<dbReference type="GO" id="GO:0004519">
    <property type="term" value="F:endonuclease activity"/>
    <property type="evidence" value="ECO:0007669"/>
    <property type="project" value="UniProtKB-KW"/>
</dbReference>
<keyword evidence="3" id="KW-1185">Reference proteome</keyword>
<protein>
    <submittedName>
        <fullName evidence="2">HNH endonuclease signature motif containing protein</fullName>
        <ecNumber evidence="2">3.1.-.-</ecNumber>
    </submittedName>
</protein>
<accession>A0ABZ3EU19</accession>
<evidence type="ECO:0000313" key="3">
    <source>
        <dbReference type="Proteomes" id="UP001451571"/>
    </source>
</evidence>
<keyword evidence="2" id="KW-0378">Hydrolase</keyword>
<sequence>MPFTEKIKLEAKKRSNFRCCICHKIFVEVHHILPEADGGSDTIDNAAPLCSSCHDLYGGNPEKRKQIRQMRDYWWDQMDEWRMNLSQKKDLDHIAIIEEEPENINQLKYKGIAIYHFIYKEEGFKESAQMPFDLVKEAQTNNPNQKRLLYLEIDGHRNKNGGFDHDMYELQRYFILEFLMPYLSSVSMPLLSVTNNKLQKNDFPDELRIDSED</sequence>
<dbReference type="InterPro" id="IPR002711">
    <property type="entry name" value="HNH"/>
</dbReference>
<evidence type="ECO:0000259" key="1">
    <source>
        <dbReference type="SMART" id="SM00507"/>
    </source>
</evidence>
<keyword evidence="2" id="KW-0540">Nuclease</keyword>
<name>A0ABZ3EU19_9FIRM</name>
<dbReference type="EC" id="3.1.-.-" evidence="2"/>
<reference evidence="2 3" key="1">
    <citation type="submission" date="2024-02" db="EMBL/GenBank/DDBJ databases">
        <title>Bacterial strain from lacustrine sediment.</title>
        <authorList>
            <person name="Petit C."/>
            <person name="Fadhlaoui K."/>
        </authorList>
    </citation>
    <scope>NUCLEOTIDE SEQUENCE [LARGE SCALE GENOMIC DNA]</scope>
    <source>
        <strain evidence="2 3">IPX-CK</strain>
    </source>
</reference>
<dbReference type="InterPro" id="IPR003615">
    <property type="entry name" value="HNH_nuc"/>
</dbReference>
<gene>
    <name evidence="2" type="ORF">V6984_16200</name>
</gene>
<keyword evidence="2" id="KW-0255">Endonuclease</keyword>